<dbReference type="PANTHER" id="PTHR20997">
    <property type="entry name" value="EG:BACR42I17.2 PROTEIN-RELATED"/>
    <property type="match status" value="1"/>
</dbReference>
<dbReference type="RefSeq" id="XP_026281585.1">
    <property type="nucleotide sequence ID" value="XM_026425800.2"/>
</dbReference>
<dbReference type="Proteomes" id="UP000504606">
    <property type="component" value="Unplaced"/>
</dbReference>
<organism evidence="2 3">
    <name type="scientific">Frankliniella occidentalis</name>
    <name type="common">Western flower thrips</name>
    <name type="synonym">Euthrips occidentalis</name>
    <dbReference type="NCBI Taxonomy" id="133901"/>
    <lineage>
        <taxon>Eukaryota</taxon>
        <taxon>Metazoa</taxon>
        <taxon>Ecdysozoa</taxon>
        <taxon>Arthropoda</taxon>
        <taxon>Hexapoda</taxon>
        <taxon>Insecta</taxon>
        <taxon>Pterygota</taxon>
        <taxon>Neoptera</taxon>
        <taxon>Paraneoptera</taxon>
        <taxon>Thysanoptera</taxon>
        <taxon>Terebrantia</taxon>
        <taxon>Thripoidea</taxon>
        <taxon>Thripidae</taxon>
        <taxon>Frankliniella</taxon>
    </lineage>
</organism>
<feature type="signal peptide" evidence="1">
    <location>
        <begin position="1"/>
        <end position="18"/>
    </location>
</feature>
<dbReference type="AlphaFoldDB" id="A0A6J1SQI2"/>
<dbReference type="PANTHER" id="PTHR20997:SF2">
    <property type="entry name" value="EG:BACR42I17.2 PROTEIN-RELATED"/>
    <property type="match status" value="1"/>
</dbReference>
<feature type="chain" id="PRO_5026864027" evidence="1">
    <location>
        <begin position="19"/>
        <end position="294"/>
    </location>
</feature>
<accession>A0A6J1SQI2</accession>
<name>A0A6J1SQI2_FRAOC</name>
<protein>
    <submittedName>
        <fullName evidence="3">27 kDa hemolymph protein</fullName>
    </submittedName>
</protein>
<keyword evidence="1" id="KW-0732">Signal</keyword>
<keyword evidence="2" id="KW-1185">Reference proteome</keyword>
<dbReference type="KEGG" id="foc:113208683"/>
<evidence type="ECO:0000313" key="2">
    <source>
        <dbReference type="Proteomes" id="UP000504606"/>
    </source>
</evidence>
<dbReference type="GeneID" id="113208683"/>
<dbReference type="InterPro" id="IPR009832">
    <property type="entry name" value="DUF1397"/>
</dbReference>
<gene>
    <name evidence="3" type="primary">LOC113208683</name>
</gene>
<sequence length="294" mass="32618">MKWTILIALVYGVALVMSDDDGLDLDLPQVESKFPSIPGLENLPINKSALPNPEEVERVLREKCEKNGGEEAYLNAKDAGSNAEKCVRSLINVTELTAEMEEAKPTGDLDEVFRKYCAKSPLFKDCVMEFVNSTNQCLSEKERDSKKLVQNVTEQLLGFVCFKQGDRIALFIAESGPECISDKKEAIVHCINATFGKHLPSGTPNIYDLPQLIVGAEECKDVCALQRCVVRELEKCKEPTPANIVQSMFDYILKVTPCTGCKAERLQLASGSSRYNYDLISLALSMLFVVINLH</sequence>
<dbReference type="Pfam" id="PF07165">
    <property type="entry name" value="DUF1397"/>
    <property type="match status" value="1"/>
</dbReference>
<dbReference type="OrthoDB" id="6512861at2759"/>
<reference evidence="3" key="1">
    <citation type="submission" date="2025-08" db="UniProtKB">
        <authorList>
            <consortium name="RefSeq"/>
        </authorList>
    </citation>
    <scope>IDENTIFICATION</scope>
    <source>
        <tissue evidence="3">Whole organism</tissue>
    </source>
</reference>
<proteinExistence type="predicted"/>
<evidence type="ECO:0000313" key="3">
    <source>
        <dbReference type="RefSeq" id="XP_026281585.1"/>
    </source>
</evidence>
<evidence type="ECO:0000256" key="1">
    <source>
        <dbReference type="SAM" id="SignalP"/>
    </source>
</evidence>